<dbReference type="InterPro" id="IPR057326">
    <property type="entry name" value="KR_dom"/>
</dbReference>
<dbReference type="GO" id="GO:0004312">
    <property type="term" value="F:fatty acid synthase activity"/>
    <property type="evidence" value="ECO:0007669"/>
    <property type="project" value="TreeGrafter"/>
</dbReference>
<dbReference type="GeneID" id="87843031"/>
<dbReference type="Gene3D" id="3.40.50.720">
    <property type="entry name" value="NAD(P)-binding Rossmann-like Domain"/>
    <property type="match status" value="1"/>
</dbReference>
<dbReference type="GO" id="GO:0006633">
    <property type="term" value="P:fatty acid biosynthetic process"/>
    <property type="evidence" value="ECO:0007669"/>
    <property type="project" value="TreeGrafter"/>
</dbReference>
<keyword evidence="2" id="KW-0597">Phosphoprotein</keyword>
<dbReference type="InterPro" id="IPR036291">
    <property type="entry name" value="NAD(P)-bd_dom_sf"/>
</dbReference>
<proteinExistence type="predicted"/>
<dbReference type="Proteomes" id="UP001278766">
    <property type="component" value="Unassembled WGS sequence"/>
</dbReference>
<evidence type="ECO:0000256" key="1">
    <source>
        <dbReference type="ARBA" id="ARBA00022450"/>
    </source>
</evidence>
<dbReference type="RefSeq" id="XP_062656502.1">
    <property type="nucleotide sequence ID" value="XM_062806083.1"/>
</dbReference>
<keyword evidence="6" id="KW-1185">Reference proteome</keyword>
<evidence type="ECO:0000313" key="5">
    <source>
        <dbReference type="EMBL" id="KAK3292988.1"/>
    </source>
</evidence>
<reference evidence="5" key="2">
    <citation type="submission" date="2023-06" db="EMBL/GenBank/DDBJ databases">
        <authorList>
            <consortium name="Lawrence Berkeley National Laboratory"/>
            <person name="Haridas S."/>
            <person name="Hensen N."/>
            <person name="Bonometti L."/>
            <person name="Westerberg I."/>
            <person name="Brannstrom I.O."/>
            <person name="Guillou S."/>
            <person name="Cros-Aarteil S."/>
            <person name="Calhoun S."/>
            <person name="Kuo A."/>
            <person name="Mondo S."/>
            <person name="Pangilinan J."/>
            <person name="Riley R."/>
            <person name="Labutti K."/>
            <person name="Andreopoulos B."/>
            <person name="Lipzen A."/>
            <person name="Chen C."/>
            <person name="Yanf M."/>
            <person name="Daum C."/>
            <person name="Ng V."/>
            <person name="Clum A."/>
            <person name="Steindorff A."/>
            <person name="Ohm R."/>
            <person name="Martin F."/>
            <person name="Silar P."/>
            <person name="Natvig D."/>
            <person name="Lalanne C."/>
            <person name="Gautier V."/>
            <person name="Ament-Velasquez S.L."/>
            <person name="Kruys A."/>
            <person name="Hutchinson M.I."/>
            <person name="Powell A.J."/>
            <person name="Barry K."/>
            <person name="Miller A.N."/>
            <person name="Grigoriev I.V."/>
            <person name="Debuchy R."/>
            <person name="Gladieux P."/>
            <person name="Thoren M.H."/>
            <person name="Johannesson H."/>
        </authorList>
    </citation>
    <scope>NUCLEOTIDE SEQUENCE</scope>
    <source>
        <strain evidence="5">CBS 168.71</strain>
    </source>
</reference>
<dbReference type="SMART" id="SM00822">
    <property type="entry name" value="PKS_KR"/>
    <property type="match status" value="1"/>
</dbReference>
<dbReference type="SUPFAM" id="SSF51735">
    <property type="entry name" value="NAD(P)-binding Rossmann-fold domains"/>
    <property type="match status" value="1"/>
</dbReference>
<comment type="caution">
    <text evidence="5">The sequence shown here is derived from an EMBL/GenBank/DDBJ whole genome shotgun (WGS) entry which is preliminary data.</text>
</comment>
<evidence type="ECO:0000313" key="6">
    <source>
        <dbReference type="Proteomes" id="UP001278766"/>
    </source>
</evidence>
<dbReference type="InterPro" id="IPR050091">
    <property type="entry name" value="PKS_NRPS_Biosynth_Enz"/>
</dbReference>
<dbReference type="GO" id="GO:0044550">
    <property type="term" value="P:secondary metabolite biosynthetic process"/>
    <property type="evidence" value="ECO:0007669"/>
    <property type="project" value="TreeGrafter"/>
</dbReference>
<protein>
    <submittedName>
        <fullName evidence="5">KR domain-containing protein</fullName>
    </submittedName>
</protein>
<evidence type="ECO:0000256" key="2">
    <source>
        <dbReference type="ARBA" id="ARBA00022553"/>
    </source>
</evidence>
<accession>A0AAE0HAI5</accession>
<evidence type="ECO:0000256" key="3">
    <source>
        <dbReference type="ARBA" id="ARBA00023002"/>
    </source>
</evidence>
<dbReference type="AlphaFoldDB" id="A0AAE0HAI5"/>
<sequence length="271" mass="29053">MVVNITNLASLRAAVTAIGADMPPIGGVMNGAMLPRDRLFQNMPWVDFAAVLAPKVAESRNLDAVLYEDEKKEPLAFFICLSSITSIAGNVGQSAYASWPRRSLRTRYHNQAEPDLHAMMAEAVVGGRDSDGDSDGDSSHSTASGKLITGLRTVFEGEKQRPQNPHLALYLRDDGGDDLDTRGERGAAAMSVQAQLTEVGADNDAGQQRAMLKKAFAIALGRLLEIDPATIDPVADTVGYSRTSSKVVRREPLQDGEVALAEAKQWTVGAM</sequence>
<gene>
    <name evidence="5" type="ORF">B0H64DRAFT_434271</name>
</gene>
<dbReference type="Pfam" id="PF08659">
    <property type="entry name" value="KR"/>
    <property type="match status" value="1"/>
</dbReference>
<name>A0AAE0HAI5_9PEZI</name>
<evidence type="ECO:0000259" key="4">
    <source>
        <dbReference type="SMART" id="SM00822"/>
    </source>
</evidence>
<dbReference type="InterPro" id="IPR013968">
    <property type="entry name" value="PKS_KR"/>
</dbReference>
<keyword evidence="1" id="KW-0596">Phosphopantetheine</keyword>
<dbReference type="GO" id="GO:0016491">
    <property type="term" value="F:oxidoreductase activity"/>
    <property type="evidence" value="ECO:0007669"/>
    <property type="project" value="UniProtKB-KW"/>
</dbReference>
<dbReference type="PANTHER" id="PTHR43775:SF37">
    <property type="entry name" value="SI:DKEY-61P9.11"/>
    <property type="match status" value="1"/>
</dbReference>
<dbReference type="EMBL" id="JAUEPN010000006">
    <property type="protein sequence ID" value="KAK3292988.1"/>
    <property type="molecule type" value="Genomic_DNA"/>
</dbReference>
<feature type="domain" description="Ketoreductase" evidence="4">
    <location>
        <begin position="1"/>
        <end position="115"/>
    </location>
</feature>
<reference evidence="5" key="1">
    <citation type="journal article" date="2023" name="Mol. Phylogenet. Evol.">
        <title>Genome-scale phylogeny and comparative genomics of the fungal order Sordariales.</title>
        <authorList>
            <person name="Hensen N."/>
            <person name="Bonometti L."/>
            <person name="Westerberg I."/>
            <person name="Brannstrom I.O."/>
            <person name="Guillou S."/>
            <person name="Cros-Aarteil S."/>
            <person name="Calhoun S."/>
            <person name="Haridas S."/>
            <person name="Kuo A."/>
            <person name="Mondo S."/>
            <person name="Pangilinan J."/>
            <person name="Riley R."/>
            <person name="LaButti K."/>
            <person name="Andreopoulos B."/>
            <person name="Lipzen A."/>
            <person name="Chen C."/>
            <person name="Yan M."/>
            <person name="Daum C."/>
            <person name="Ng V."/>
            <person name="Clum A."/>
            <person name="Steindorff A."/>
            <person name="Ohm R.A."/>
            <person name="Martin F."/>
            <person name="Silar P."/>
            <person name="Natvig D.O."/>
            <person name="Lalanne C."/>
            <person name="Gautier V."/>
            <person name="Ament-Velasquez S.L."/>
            <person name="Kruys A."/>
            <person name="Hutchinson M.I."/>
            <person name="Powell A.J."/>
            <person name="Barry K."/>
            <person name="Miller A.N."/>
            <person name="Grigoriev I.V."/>
            <person name="Debuchy R."/>
            <person name="Gladieux P."/>
            <person name="Hiltunen Thoren M."/>
            <person name="Johannesson H."/>
        </authorList>
    </citation>
    <scope>NUCLEOTIDE SEQUENCE</scope>
    <source>
        <strain evidence="5">CBS 168.71</strain>
    </source>
</reference>
<dbReference type="PANTHER" id="PTHR43775">
    <property type="entry name" value="FATTY ACID SYNTHASE"/>
    <property type="match status" value="1"/>
</dbReference>
<keyword evidence="3" id="KW-0560">Oxidoreductase</keyword>
<organism evidence="5 6">
    <name type="scientific">Chaetomium fimeti</name>
    <dbReference type="NCBI Taxonomy" id="1854472"/>
    <lineage>
        <taxon>Eukaryota</taxon>
        <taxon>Fungi</taxon>
        <taxon>Dikarya</taxon>
        <taxon>Ascomycota</taxon>
        <taxon>Pezizomycotina</taxon>
        <taxon>Sordariomycetes</taxon>
        <taxon>Sordariomycetidae</taxon>
        <taxon>Sordariales</taxon>
        <taxon>Chaetomiaceae</taxon>
        <taxon>Chaetomium</taxon>
    </lineage>
</organism>